<dbReference type="PANTHER" id="PTHR36440">
    <property type="entry name" value="PUTATIVE (AFU_ORTHOLOGUE AFUA_8G07350)-RELATED"/>
    <property type="match status" value="1"/>
</dbReference>
<protein>
    <submittedName>
        <fullName evidence="2">Cupin domain-containing protein</fullName>
    </submittedName>
</protein>
<dbReference type="InterPro" id="IPR011051">
    <property type="entry name" value="RmlC_Cupin_sf"/>
</dbReference>
<dbReference type="OrthoDB" id="9798709at2"/>
<evidence type="ECO:0000259" key="1">
    <source>
        <dbReference type="Pfam" id="PF07883"/>
    </source>
</evidence>
<proteinExistence type="predicted"/>
<keyword evidence="3" id="KW-1185">Reference proteome</keyword>
<sequence length="174" mass="19134">MTEISKPQGEVKVFGPDAAPSYWQPVPANGFVQCILNPQTIESAARFAMGTQTVAPHSHIREHTHDRHEEVIHVTAGRGFARIDGVDQPIEPGSTVFIGLDRKHGFVNPEAAPLTFVWFMMPGGLEDFFAQIGRPRTPGEHAPAPFPRPDNVAEIERRTVFGWTDPSHNPGAKP</sequence>
<dbReference type="SUPFAM" id="SSF51182">
    <property type="entry name" value="RmlC-like cupins"/>
    <property type="match status" value="1"/>
</dbReference>
<gene>
    <name evidence="2" type="ORF">E8M01_20555</name>
</gene>
<dbReference type="Proteomes" id="UP000298781">
    <property type="component" value="Chromosome"/>
</dbReference>
<dbReference type="AlphaFoldDB" id="A0A4D7B5Z1"/>
<dbReference type="InterPro" id="IPR053146">
    <property type="entry name" value="QDO-like"/>
</dbReference>
<feature type="domain" description="Cupin type-2" evidence="1">
    <location>
        <begin position="51"/>
        <end position="119"/>
    </location>
</feature>
<evidence type="ECO:0000313" key="2">
    <source>
        <dbReference type="EMBL" id="QCI66403.1"/>
    </source>
</evidence>
<dbReference type="EMBL" id="CP039690">
    <property type="protein sequence ID" value="QCI66403.1"/>
    <property type="molecule type" value="Genomic_DNA"/>
</dbReference>
<dbReference type="RefSeq" id="WP_136961846.1">
    <property type="nucleotide sequence ID" value="NZ_CP039690.1"/>
</dbReference>
<evidence type="ECO:0000313" key="3">
    <source>
        <dbReference type="Proteomes" id="UP000298781"/>
    </source>
</evidence>
<accession>A0A4D7B5Z1</accession>
<dbReference type="Pfam" id="PF07883">
    <property type="entry name" value="Cupin_2"/>
    <property type="match status" value="1"/>
</dbReference>
<dbReference type="InterPro" id="IPR014710">
    <property type="entry name" value="RmlC-like_jellyroll"/>
</dbReference>
<name>A0A4D7B5Z1_9HYPH</name>
<reference evidence="2 3" key="1">
    <citation type="submission" date="2019-04" db="EMBL/GenBank/DDBJ databases">
        <title>Phreatobacter aquaticus sp. nov.</title>
        <authorList>
            <person name="Choi A."/>
        </authorList>
    </citation>
    <scope>NUCLEOTIDE SEQUENCE [LARGE SCALE GENOMIC DNA]</scope>
    <source>
        <strain evidence="2 3">KCTC 52518</strain>
    </source>
</reference>
<dbReference type="KEGG" id="pstg:E8M01_20555"/>
<dbReference type="Gene3D" id="2.60.120.10">
    <property type="entry name" value="Jelly Rolls"/>
    <property type="match status" value="1"/>
</dbReference>
<organism evidence="2 3">
    <name type="scientific">Phreatobacter stygius</name>
    <dbReference type="NCBI Taxonomy" id="1940610"/>
    <lineage>
        <taxon>Bacteria</taxon>
        <taxon>Pseudomonadati</taxon>
        <taxon>Pseudomonadota</taxon>
        <taxon>Alphaproteobacteria</taxon>
        <taxon>Hyphomicrobiales</taxon>
        <taxon>Phreatobacteraceae</taxon>
        <taxon>Phreatobacter</taxon>
    </lineage>
</organism>
<dbReference type="PANTHER" id="PTHR36440:SF1">
    <property type="entry name" value="PUTATIVE (AFU_ORTHOLOGUE AFUA_8G07350)-RELATED"/>
    <property type="match status" value="1"/>
</dbReference>
<dbReference type="InterPro" id="IPR013096">
    <property type="entry name" value="Cupin_2"/>
</dbReference>